<dbReference type="PHI-base" id="PHI:7703"/>
<evidence type="ECO:0008006" key="3">
    <source>
        <dbReference type="Google" id="ProtNLM"/>
    </source>
</evidence>
<dbReference type="AlphaFoldDB" id="A0A290WGZ0"/>
<dbReference type="CDD" id="cd02215">
    <property type="entry name" value="cupin_QDO_N_C"/>
    <property type="match status" value="1"/>
</dbReference>
<keyword evidence="1" id="KW-0732">Signal</keyword>
<evidence type="ECO:0000256" key="1">
    <source>
        <dbReference type="SAM" id="SignalP"/>
    </source>
</evidence>
<proteinExistence type="predicted"/>
<evidence type="ECO:0000313" key="2">
    <source>
        <dbReference type="EMBL" id="ATD50206.1"/>
    </source>
</evidence>
<feature type="chain" id="PRO_5012719224" description="Quercetin 2,3-dioxygenase" evidence="1">
    <location>
        <begin position="21"/>
        <end position="371"/>
    </location>
</feature>
<dbReference type="InterPro" id="IPR011051">
    <property type="entry name" value="RmlC_Cupin_sf"/>
</dbReference>
<sequence length="371" mass="40406">MKLATTLGVLASLSAIETSAQPTRPGQSLYVTETPDDLRPYIIAKNHGSNIQLASQVMRIPVSANSSAGTFTILQIAGPQSATVGIWPHIHKRFYENFYVSRGRLQLWTQLNTSDAEQNTRVLTQGDFGAVAHDTIHTFQMLDPDTMFTCVIQPGGFEALFLLGGPSSYDSPIGSAYLPAEVSGNRTLQPDEVLQAYDHWPMPDFALRHDDINGIAGSGNWHNGSNDLPTDAINPFYIAKGWGPKYLNKEGGVYKIIAPLQTETTTAGNLTMGTITMSPLQPGARPSQAVFTEHTSLVMEEGQLVVTINGETAKLIDGDVIFIPAGTRFTYYASAAVTKFLYVNPGRDGLANQLMQNSTPWNYVTYPQYAP</sequence>
<reference evidence="2" key="1">
    <citation type="submission" date="2017-09" db="EMBL/GenBank/DDBJ databases">
        <title>Comparative Genomics Reveals Cotton-specific Virulence Factors in Flexible Genomic Regions in Verticillium dahliae and Evidence of Horizontal Gene Transfer from Fusarium.</title>
        <authorList>
            <person name="Chen J."/>
            <person name="Liu C."/>
            <person name="Gui Y."/>
            <person name="Si K."/>
            <person name="Zhang D."/>
            <person name="Wang J."/>
            <person name="Short D."/>
            <person name="Huang J."/>
            <person name="Li N."/>
            <person name="Liang Y."/>
            <person name="Zhang W."/>
            <person name="Yang L."/>
            <person name="Ma X."/>
            <person name="Li T."/>
            <person name="Zhou L."/>
            <person name="Wang B."/>
            <person name="Bao Y."/>
            <person name="Subbarao K."/>
            <person name="Zhang G."/>
            <person name="Dai X."/>
        </authorList>
    </citation>
    <scope>NUCLEOTIDE SEQUENCE</scope>
    <source>
        <strain evidence="2">Vd991</strain>
    </source>
</reference>
<dbReference type="InterPro" id="IPR014710">
    <property type="entry name" value="RmlC-like_jellyroll"/>
</dbReference>
<dbReference type="PANTHER" id="PTHR43346:SF1">
    <property type="entry name" value="QUERCETIN 2,3-DIOXYGENASE-RELATED"/>
    <property type="match status" value="1"/>
</dbReference>
<organism evidence="2">
    <name type="scientific">Verticillium dahliae</name>
    <name type="common">Verticillium wilt</name>
    <dbReference type="NCBI Taxonomy" id="27337"/>
    <lineage>
        <taxon>Eukaryota</taxon>
        <taxon>Fungi</taxon>
        <taxon>Dikarya</taxon>
        <taxon>Ascomycota</taxon>
        <taxon>Pezizomycotina</taxon>
        <taxon>Sordariomycetes</taxon>
        <taxon>Hypocreomycetidae</taxon>
        <taxon>Glomerellales</taxon>
        <taxon>Plectosphaerellaceae</taxon>
        <taxon>Verticillium</taxon>
    </lineage>
</organism>
<accession>A0A290WGZ0</accession>
<dbReference type="CDD" id="cd20281">
    <property type="entry name" value="cupin_QDO_C"/>
    <property type="match status" value="1"/>
</dbReference>
<protein>
    <recommendedName>
        <fullName evidence="3">Quercetin 2,3-dioxygenase</fullName>
    </recommendedName>
</protein>
<dbReference type="SMR" id="A0A290WGZ0"/>
<dbReference type="PANTHER" id="PTHR43346">
    <property type="entry name" value="LIGAND BINDING DOMAIN PROTEIN, PUTATIVE (AFU_ORTHOLOGUE AFUA_6G14370)-RELATED"/>
    <property type="match status" value="1"/>
</dbReference>
<dbReference type="EMBL" id="MF946582">
    <property type="protein sequence ID" value="ATD50206.1"/>
    <property type="molecule type" value="Genomic_DNA"/>
</dbReference>
<dbReference type="Gene3D" id="2.60.120.10">
    <property type="entry name" value="Jelly Rolls"/>
    <property type="match status" value="2"/>
</dbReference>
<dbReference type="SUPFAM" id="SSF51182">
    <property type="entry name" value="RmlC-like cupins"/>
    <property type="match status" value="1"/>
</dbReference>
<feature type="signal peptide" evidence="1">
    <location>
        <begin position="1"/>
        <end position="20"/>
    </location>
</feature>
<dbReference type="InterPro" id="IPR052538">
    <property type="entry name" value="Flavonoid_dioxygenase-like"/>
</dbReference>
<name>A0A290WGZ0_VERDA</name>